<keyword evidence="8" id="KW-0378">Hydrolase</keyword>
<dbReference type="PRINTS" id="PR00722">
    <property type="entry name" value="CHYMOTRYPSIN"/>
</dbReference>
<dbReference type="CDD" id="cd00190">
    <property type="entry name" value="Tryp_SPc"/>
    <property type="match status" value="3"/>
</dbReference>
<dbReference type="OrthoDB" id="5565075at2759"/>
<sequence>MKSLVFGLSLIVCASALLEVQTNYHDAIGIPAAERIRALEEASLANEAVTKGNRIVGGALAPVGAYPYFAGLLIDFIGTPTRSVCGSSLLSTNRLVTAAHCWFDGNRQAWQFTVILGSNWLFTGGERITTQQVIMHPQYVPQFLTNDVAMIYLPRNAMITNLVRPIRLPNNSEVWNQFVGHWAVAAGFGSTNDEQTAASTVVSHITLQVISNIQCQASFGSNIVKPSTLCTSGFGIVGICGGDSGGPFAAFDNTGNPFLIGISSFTAYKNCTGGHPSGFARVTSFINFITQHFAPAPPHLYLYQSDGFLKSKVSTPKRNDLIEQSLVFGLSLIVCASALLEVQTNYHDAIGIPAAEKIRALEEASLANEAVTNDNRIVGGALAPVGAHPYFGGLLINLVGTTSRSVCGSSLLSANRLVTAAHCWFDGFRQATEFTVILGSNWLHSGGERISTRQVIMHPQYVPQFLTNDVAMIYLPWNAMMTANVRPIRLPRNMELWNQFENHWAMAAGFGKTSDAQQTSASVVSHVSLQVINTNTCAQRFVAGFVTHSTICTSGVGSVGICGGDSGGPLAAHDNFGEPFLLQYFYTMRAVVLLGLALVASTSALVEVGTGYHQAVGIPTAEKIKAEEQKLLAVQASDNRIVGGAIAPANAHPYFAGLLISLVGTSGQSVCGSSLLSANRAVTAAHCWNDGWNQAWQFLVILGSNLLFSGGTRIATTDVIMHPQYSASNLNNDIAMIRLPTSVLFSNSIQPIALPNNLSQNFAGFWAVAAGFGRTSDQQAGASTIVSHVNLQVISVAACQSVFGSVFVVPSTICTNGAGGVGICGGDSGGPLVFNQNGIPTLIGVSSFVAANGCQLGFPSAFARVTSFDSFIRQYL</sequence>
<reference evidence="12" key="1">
    <citation type="submission" date="2025-08" db="UniProtKB">
        <authorList>
            <consortium name="RefSeq"/>
        </authorList>
    </citation>
    <scope>IDENTIFICATION</scope>
    <source>
        <strain evidence="12">Ishihara</strain>
        <tissue evidence="12">Whole body</tissue>
    </source>
</reference>
<keyword evidence="8" id="KW-0720">Serine protease</keyword>
<keyword evidence="8" id="KW-0645">Protease</keyword>
<name>A0A9J7IT54_SPOLT</name>
<evidence type="ECO:0000256" key="1">
    <source>
        <dbReference type="ARBA" id="ARBA00004239"/>
    </source>
</evidence>
<keyword evidence="3" id="KW-1015">Disulfide bond</keyword>
<dbReference type="InterPro" id="IPR001314">
    <property type="entry name" value="Peptidase_S1A"/>
</dbReference>
<comment type="similarity">
    <text evidence="5">Belongs to the peptidase S1 family. CLIP subfamily.</text>
</comment>
<dbReference type="GO" id="GO:0004252">
    <property type="term" value="F:serine-type endopeptidase activity"/>
    <property type="evidence" value="ECO:0007669"/>
    <property type="project" value="InterPro"/>
</dbReference>
<dbReference type="InterPro" id="IPR043504">
    <property type="entry name" value="Peptidase_S1_PA_chymotrypsin"/>
</dbReference>
<evidence type="ECO:0000256" key="4">
    <source>
        <dbReference type="ARBA" id="ARBA00023240"/>
    </source>
</evidence>
<evidence type="ECO:0000256" key="8">
    <source>
        <dbReference type="RuleBase" id="RU363034"/>
    </source>
</evidence>
<keyword evidence="9" id="KW-0732">Signal</keyword>
<dbReference type="AlphaFoldDB" id="A0A9J7IT54"/>
<dbReference type="Pfam" id="PF00089">
    <property type="entry name" value="Trypsin"/>
    <property type="match status" value="3"/>
</dbReference>
<feature type="domain" description="Peptidase S1" evidence="10">
    <location>
        <begin position="641"/>
        <end position="876"/>
    </location>
</feature>
<dbReference type="GO" id="GO:0005576">
    <property type="term" value="C:extracellular region"/>
    <property type="evidence" value="ECO:0007669"/>
    <property type="project" value="UniProtKB-SubCell"/>
</dbReference>
<dbReference type="FunFam" id="2.40.10.10:FF:000068">
    <property type="entry name" value="transmembrane protease serine 2"/>
    <property type="match status" value="1"/>
</dbReference>
<evidence type="ECO:0000256" key="7">
    <source>
        <dbReference type="ARBA" id="ARBA00084094"/>
    </source>
</evidence>
<dbReference type="PANTHER" id="PTHR24256">
    <property type="entry name" value="TRYPTASE-RELATED"/>
    <property type="match status" value="1"/>
</dbReference>
<dbReference type="InterPro" id="IPR001254">
    <property type="entry name" value="Trypsin_dom"/>
</dbReference>
<evidence type="ECO:0000256" key="9">
    <source>
        <dbReference type="SAM" id="SignalP"/>
    </source>
</evidence>
<dbReference type="GO" id="GO:0090729">
    <property type="term" value="F:toxin activity"/>
    <property type="evidence" value="ECO:0007669"/>
    <property type="project" value="UniProtKB-KW"/>
</dbReference>
<dbReference type="PROSITE" id="PS00135">
    <property type="entry name" value="TRYPSIN_SER"/>
    <property type="match status" value="2"/>
</dbReference>
<evidence type="ECO:0000256" key="6">
    <source>
        <dbReference type="ARBA" id="ARBA00055534"/>
    </source>
</evidence>
<dbReference type="InterPro" id="IPR033116">
    <property type="entry name" value="TRYPSIN_SER"/>
</dbReference>
<evidence type="ECO:0000256" key="3">
    <source>
        <dbReference type="ARBA" id="ARBA00023157"/>
    </source>
</evidence>
<gene>
    <name evidence="12" type="primary">LOC111356843</name>
</gene>
<dbReference type="PROSITE" id="PS50240">
    <property type="entry name" value="TRYPSIN_DOM"/>
    <property type="match status" value="3"/>
</dbReference>
<evidence type="ECO:0000259" key="10">
    <source>
        <dbReference type="PROSITE" id="PS50240"/>
    </source>
</evidence>
<proteinExistence type="inferred from homology"/>
<dbReference type="RefSeq" id="XP_022827098.1">
    <property type="nucleotide sequence ID" value="XM_022971330.1"/>
</dbReference>
<keyword evidence="7" id="KW-1205">Fibrinolytic toxin</keyword>
<dbReference type="InterPro" id="IPR018114">
    <property type="entry name" value="TRYPSIN_HIS"/>
</dbReference>
<comment type="function">
    <text evidence="6">Fibrinolytic activity; shows preferential cleavage of Arg-Gly bonds in all three fibrinogen chains. Contact with the caterpillars causes severe bleeding, due the anticoagulant effect of the protein.</text>
</comment>
<dbReference type="KEGG" id="sliu:111356843"/>
<dbReference type="InterPro" id="IPR051487">
    <property type="entry name" value="Ser/Thr_Proteases_Immune/Dev"/>
</dbReference>
<comment type="subcellular location">
    <subcellularLocation>
        <location evidence="1">Secreted</location>
        <location evidence="1">Extracellular space</location>
    </subcellularLocation>
</comment>
<dbReference type="GeneID" id="111356843"/>
<dbReference type="Gene3D" id="2.40.10.10">
    <property type="entry name" value="Trypsin-like serine proteases"/>
    <property type="match status" value="4"/>
</dbReference>
<dbReference type="InterPro" id="IPR009003">
    <property type="entry name" value="Peptidase_S1_PA"/>
</dbReference>
<evidence type="ECO:0000313" key="11">
    <source>
        <dbReference type="Proteomes" id="UP000301870"/>
    </source>
</evidence>
<dbReference type="SMART" id="SM00020">
    <property type="entry name" value="Tryp_SPc"/>
    <property type="match status" value="3"/>
</dbReference>
<dbReference type="Proteomes" id="UP000301870">
    <property type="component" value="Chromosome 23"/>
</dbReference>
<feature type="domain" description="Peptidase S1" evidence="10">
    <location>
        <begin position="55"/>
        <end position="294"/>
    </location>
</feature>
<evidence type="ECO:0000256" key="5">
    <source>
        <dbReference type="ARBA" id="ARBA00024195"/>
    </source>
</evidence>
<evidence type="ECO:0000313" key="12">
    <source>
        <dbReference type="RefSeq" id="XP_022827098.1"/>
    </source>
</evidence>
<protein>
    <submittedName>
        <fullName evidence="12">Transmembrane protease serine 9-like</fullName>
    </submittedName>
</protein>
<keyword evidence="4" id="KW-1199">Hemostasis impairing toxin</keyword>
<keyword evidence="11" id="KW-1185">Reference proteome</keyword>
<dbReference type="GO" id="GO:0006508">
    <property type="term" value="P:proteolysis"/>
    <property type="evidence" value="ECO:0007669"/>
    <property type="project" value="UniProtKB-KW"/>
</dbReference>
<feature type="chain" id="PRO_5039885604" evidence="9">
    <location>
        <begin position="17"/>
        <end position="876"/>
    </location>
</feature>
<accession>A0A9J7IT54</accession>
<feature type="signal peptide" evidence="9">
    <location>
        <begin position="1"/>
        <end position="16"/>
    </location>
</feature>
<keyword evidence="2" id="KW-0800">Toxin</keyword>
<feature type="domain" description="Peptidase S1" evidence="10">
    <location>
        <begin position="377"/>
        <end position="629"/>
    </location>
</feature>
<evidence type="ECO:0000256" key="2">
    <source>
        <dbReference type="ARBA" id="ARBA00022656"/>
    </source>
</evidence>
<dbReference type="SUPFAM" id="SSF50494">
    <property type="entry name" value="Trypsin-like serine proteases"/>
    <property type="match status" value="3"/>
</dbReference>
<dbReference type="PROSITE" id="PS00134">
    <property type="entry name" value="TRYPSIN_HIS"/>
    <property type="match status" value="2"/>
</dbReference>
<organism evidence="11 12">
    <name type="scientific">Spodoptera litura</name>
    <name type="common">Asian cotton leafworm</name>
    <dbReference type="NCBI Taxonomy" id="69820"/>
    <lineage>
        <taxon>Eukaryota</taxon>
        <taxon>Metazoa</taxon>
        <taxon>Ecdysozoa</taxon>
        <taxon>Arthropoda</taxon>
        <taxon>Hexapoda</taxon>
        <taxon>Insecta</taxon>
        <taxon>Pterygota</taxon>
        <taxon>Neoptera</taxon>
        <taxon>Endopterygota</taxon>
        <taxon>Lepidoptera</taxon>
        <taxon>Glossata</taxon>
        <taxon>Ditrysia</taxon>
        <taxon>Noctuoidea</taxon>
        <taxon>Noctuidae</taxon>
        <taxon>Amphipyrinae</taxon>
        <taxon>Spodoptera</taxon>
    </lineage>
</organism>